<organism evidence="1 2">
    <name type="scientific">Basidiobolus ranarum</name>
    <dbReference type="NCBI Taxonomy" id="34480"/>
    <lineage>
        <taxon>Eukaryota</taxon>
        <taxon>Fungi</taxon>
        <taxon>Fungi incertae sedis</taxon>
        <taxon>Zoopagomycota</taxon>
        <taxon>Entomophthoromycotina</taxon>
        <taxon>Basidiobolomycetes</taxon>
        <taxon>Basidiobolales</taxon>
        <taxon>Basidiobolaceae</taxon>
        <taxon>Basidiobolus</taxon>
    </lineage>
</organism>
<proteinExistence type="predicted"/>
<dbReference type="EMBL" id="JASJQH010012383">
    <property type="protein sequence ID" value="KAK9659920.1"/>
    <property type="molecule type" value="Genomic_DNA"/>
</dbReference>
<gene>
    <name evidence="1" type="ORF">K7432_018277</name>
</gene>
<comment type="caution">
    <text evidence="1">The sequence shown here is derived from an EMBL/GenBank/DDBJ whole genome shotgun (WGS) entry which is preliminary data.</text>
</comment>
<name>A0ABR2VJ71_9FUNG</name>
<reference evidence="1 2" key="1">
    <citation type="submission" date="2023-04" db="EMBL/GenBank/DDBJ databases">
        <title>Genome of Basidiobolus ranarum AG-B5.</title>
        <authorList>
            <person name="Stajich J.E."/>
            <person name="Carter-House D."/>
            <person name="Gryganskyi A."/>
        </authorList>
    </citation>
    <scope>NUCLEOTIDE SEQUENCE [LARGE SCALE GENOMIC DNA]</scope>
    <source>
        <strain evidence="1 2">AG-B5</strain>
    </source>
</reference>
<accession>A0ABR2VJ71</accession>
<dbReference type="Proteomes" id="UP001479436">
    <property type="component" value="Unassembled WGS sequence"/>
</dbReference>
<protein>
    <submittedName>
        <fullName evidence="1">Uncharacterized protein</fullName>
    </submittedName>
</protein>
<keyword evidence="2" id="KW-1185">Reference proteome</keyword>
<evidence type="ECO:0000313" key="2">
    <source>
        <dbReference type="Proteomes" id="UP001479436"/>
    </source>
</evidence>
<evidence type="ECO:0000313" key="1">
    <source>
        <dbReference type="EMBL" id="KAK9659920.1"/>
    </source>
</evidence>
<sequence length="67" mass="7398">MLLIMLWAGTEKKRKTVALEDAYMAYHAHMAVGKILVKNSEGGLAEMKRPQQQFSKAGISPPGSPRQ</sequence>